<dbReference type="eggNOG" id="KOG0838">
    <property type="taxonomic scope" value="Eukaryota"/>
</dbReference>
<dbReference type="Pfam" id="PF00588">
    <property type="entry name" value="SpoU_methylase"/>
    <property type="match status" value="1"/>
</dbReference>
<dbReference type="Pfam" id="PF08032">
    <property type="entry name" value="SpoU_sub_bind"/>
    <property type="match status" value="1"/>
</dbReference>
<evidence type="ECO:0000313" key="13">
    <source>
        <dbReference type="Proteomes" id="UP000016923"/>
    </source>
</evidence>
<dbReference type="InterPro" id="IPR029064">
    <property type="entry name" value="Ribosomal_eL30-like_sf"/>
</dbReference>
<dbReference type="OMA" id="IHANENR"/>
<dbReference type="InterPro" id="IPR047261">
    <property type="entry name" value="MRM1_MeTrfase_dom"/>
</dbReference>
<feature type="region of interest" description="Disordered" evidence="10">
    <location>
        <begin position="147"/>
        <end position="346"/>
    </location>
</feature>
<dbReference type="FunFam" id="3.30.1330.30:FF:000035">
    <property type="entry name" value="TrmH family RNA methyltransferase"/>
    <property type="match status" value="1"/>
</dbReference>
<dbReference type="SMART" id="SM00967">
    <property type="entry name" value="SpoU_sub_bind"/>
    <property type="match status" value="1"/>
</dbReference>
<dbReference type="InterPro" id="IPR029028">
    <property type="entry name" value="Alpha/beta_knot_MTases"/>
</dbReference>
<keyword evidence="8" id="KW-0496">Mitochondrion</keyword>
<dbReference type="CDD" id="cd18105">
    <property type="entry name" value="SpoU-like_MRM1"/>
    <property type="match status" value="1"/>
</dbReference>
<keyword evidence="13" id="KW-1185">Reference proteome</keyword>
<comment type="subcellular location">
    <subcellularLocation>
        <location evidence="1">Mitochondrion</location>
    </subcellularLocation>
</comment>
<dbReference type="PANTHER" id="PTHR46103">
    <property type="entry name" value="RRNA METHYLTRANSFERASE 1, MITOCHONDRIAL"/>
    <property type="match status" value="1"/>
</dbReference>
<dbReference type="SUPFAM" id="SSF55315">
    <property type="entry name" value="L30e-like"/>
    <property type="match status" value="1"/>
</dbReference>
<dbReference type="STRING" id="1262450.S3CFC2"/>
<keyword evidence="4 12" id="KW-0489">Methyltransferase</keyword>
<keyword evidence="3" id="KW-0698">rRNA processing</keyword>
<name>S3CFC2_OPHP1</name>
<evidence type="ECO:0000256" key="4">
    <source>
        <dbReference type="ARBA" id="ARBA00022603"/>
    </source>
</evidence>
<evidence type="ECO:0000256" key="5">
    <source>
        <dbReference type="ARBA" id="ARBA00022679"/>
    </source>
</evidence>
<feature type="region of interest" description="Disordered" evidence="10">
    <location>
        <begin position="527"/>
        <end position="606"/>
    </location>
</feature>
<accession>S3CFC2</accession>
<feature type="compositionally biased region" description="Low complexity" evidence="10">
    <location>
        <begin position="552"/>
        <end position="606"/>
    </location>
</feature>
<evidence type="ECO:0000256" key="10">
    <source>
        <dbReference type="SAM" id="MobiDB-lite"/>
    </source>
</evidence>
<feature type="domain" description="RNA 2-O ribose methyltransferase substrate binding" evidence="11">
    <location>
        <begin position="360"/>
        <end position="455"/>
    </location>
</feature>
<proteinExistence type="inferred from homology"/>
<dbReference type="InterPro" id="IPR013123">
    <property type="entry name" value="SpoU_subst-bd"/>
</dbReference>
<keyword evidence="7" id="KW-0809">Transit peptide</keyword>
<dbReference type="VEuPathDB" id="FungiDB:F503_00172"/>
<dbReference type="Gene3D" id="3.40.1280.10">
    <property type="match status" value="1"/>
</dbReference>
<feature type="compositionally biased region" description="Basic and acidic residues" evidence="10">
    <location>
        <begin position="147"/>
        <end position="169"/>
    </location>
</feature>
<keyword evidence="5" id="KW-0808">Transferase</keyword>
<dbReference type="OrthoDB" id="270651at2759"/>
<dbReference type="AlphaFoldDB" id="S3CFC2"/>
<dbReference type="InterPro" id="IPR047182">
    <property type="entry name" value="MRM1"/>
</dbReference>
<dbReference type="GO" id="GO:0005739">
    <property type="term" value="C:mitochondrion"/>
    <property type="evidence" value="ECO:0007669"/>
    <property type="project" value="UniProtKB-SubCell"/>
</dbReference>
<dbReference type="EMBL" id="KE148158">
    <property type="protein sequence ID" value="EPE05018.1"/>
    <property type="molecule type" value="Genomic_DNA"/>
</dbReference>
<evidence type="ECO:0000259" key="11">
    <source>
        <dbReference type="SMART" id="SM00967"/>
    </source>
</evidence>
<evidence type="ECO:0000313" key="12">
    <source>
        <dbReference type="EMBL" id="EPE05018.1"/>
    </source>
</evidence>
<evidence type="ECO:0000256" key="8">
    <source>
        <dbReference type="ARBA" id="ARBA00023128"/>
    </source>
</evidence>
<gene>
    <name evidence="12" type="ORF">F503_00172</name>
</gene>
<dbReference type="HOGENOM" id="CLU_021322_5_2_1"/>
<sequence length="817" mass="90483">MPAFTSPAVMARLSSPRLLQVQYTQALQSTRFAGASLALSQTAIRNSSMSAIVRGVRRSFRDPDGRRPPGRNPAVAAHVSERRRAREAAGPVTYKILRGKKDVTEPAIPKAKTRRARFFDPEDDYGKKSIVYQAKSGALEAEVNALRRELKPNDNEHSERAPRESRGEAGEGWGQLDKFEESGNKFERRGTGERRGGFDRKPDAPPRRFGNDRNRDFNSRDDRPRERTQFDRSPRSDRSSRDVPAKRDAPWMSRGGRDGRERRETFVDRNDRPGGRDNQEYRGNRFGRDDREDRGDRNRFGRGDREDRGDRNRFSRDDRGAREDRSSGPSWGERDNEAAPYHNNGDAPLSMPYTTAASHFLYGRSVVEAALRSSRRKLYTLYLYGGSSKNSDTQTRIRNHTSSGEQPNEILERLAKRKGVEVKIVDERWQRLLDKMSKGRPHNGIVLEASPLPQPPLVALQKYNESVGFPRGFNIRLDHQSREDAEINGEATFVPVRTPALPDAKHLEEQTAVPEQEEATVEETVAETAESPVHESAVEAVTVEATSEEAPTESGGEPASTESSAEEAVVTEITPTESTAETVAETTTETATITDANAITRPAARTTTPPRFYRPLVVLLEQVLDPGNLGAILRSASFLGVSAVVVSRHGSATLSSVALKASAGASEDLPLFSVDKPADFLALSRKAGWKVYSTVPKPTFISDNNRKSYDLDGLEQADPLRKQPCILVIGSEGEGLSRAIRRKADAEVTIPNQSGSNAVDSLNVSVATGLVCASFLRGATRVSNEAERENAKYIADEFDGESFDARPQVKDELDIWN</sequence>
<keyword evidence="6" id="KW-0949">S-adenosyl-L-methionine</keyword>
<evidence type="ECO:0000256" key="3">
    <source>
        <dbReference type="ARBA" id="ARBA00022552"/>
    </source>
</evidence>
<organism evidence="12 13">
    <name type="scientific">Ophiostoma piceae (strain UAMH 11346)</name>
    <name type="common">Sap stain fungus</name>
    <dbReference type="NCBI Taxonomy" id="1262450"/>
    <lineage>
        <taxon>Eukaryota</taxon>
        <taxon>Fungi</taxon>
        <taxon>Dikarya</taxon>
        <taxon>Ascomycota</taxon>
        <taxon>Pezizomycotina</taxon>
        <taxon>Sordariomycetes</taxon>
        <taxon>Sordariomycetidae</taxon>
        <taxon>Ophiostomatales</taxon>
        <taxon>Ophiostomataceae</taxon>
        <taxon>Ophiostoma</taxon>
    </lineage>
</organism>
<evidence type="ECO:0000256" key="9">
    <source>
        <dbReference type="ARBA" id="ARBA00034881"/>
    </source>
</evidence>
<dbReference type="Gene3D" id="3.30.1330.30">
    <property type="match status" value="1"/>
</dbReference>
<evidence type="ECO:0000256" key="1">
    <source>
        <dbReference type="ARBA" id="ARBA00004173"/>
    </source>
</evidence>
<dbReference type="InterPro" id="IPR001537">
    <property type="entry name" value="SpoU_MeTrfase"/>
</dbReference>
<evidence type="ECO:0000256" key="6">
    <source>
        <dbReference type="ARBA" id="ARBA00022691"/>
    </source>
</evidence>
<dbReference type="Proteomes" id="UP000016923">
    <property type="component" value="Unassembled WGS sequence"/>
</dbReference>
<dbReference type="GO" id="GO:0016435">
    <property type="term" value="F:rRNA (guanine) methyltransferase activity"/>
    <property type="evidence" value="ECO:0007669"/>
    <property type="project" value="TreeGrafter"/>
</dbReference>
<protein>
    <recommendedName>
        <fullName evidence="9">rRNA methyltransferase 1, mitochondrial</fullName>
    </recommendedName>
</protein>
<reference evidence="12 13" key="1">
    <citation type="journal article" date="2013" name="BMC Genomics">
        <title>The genome and transcriptome of the pine saprophyte Ophiostoma piceae, and a comparison with the bark beetle-associated pine pathogen Grosmannia clavigera.</title>
        <authorList>
            <person name="Haridas S."/>
            <person name="Wang Y."/>
            <person name="Lim L."/>
            <person name="Massoumi Alamouti S."/>
            <person name="Jackman S."/>
            <person name="Docking R."/>
            <person name="Robertson G."/>
            <person name="Birol I."/>
            <person name="Bohlmann J."/>
            <person name="Breuil C."/>
        </authorList>
    </citation>
    <scope>NUCLEOTIDE SEQUENCE [LARGE SCALE GENOMIC DNA]</scope>
    <source>
        <strain evidence="12 13">UAMH 11346</strain>
    </source>
</reference>
<dbReference type="PANTHER" id="PTHR46103:SF1">
    <property type="entry name" value="RRNA METHYLTRANSFERASE 1, MITOCHONDRIAL"/>
    <property type="match status" value="1"/>
</dbReference>
<feature type="compositionally biased region" description="Basic and acidic residues" evidence="10">
    <location>
        <begin position="177"/>
        <end position="337"/>
    </location>
</feature>
<dbReference type="GO" id="GO:0003723">
    <property type="term" value="F:RNA binding"/>
    <property type="evidence" value="ECO:0007669"/>
    <property type="project" value="InterPro"/>
</dbReference>
<evidence type="ECO:0000256" key="2">
    <source>
        <dbReference type="ARBA" id="ARBA00007228"/>
    </source>
</evidence>
<comment type="similarity">
    <text evidence="2">Belongs to the class IV-like SAM-binding methyltransferase superfamily. RNA methyltransferase TrmH family.</text>
</comment>
<dbReference type="SUPFAM" id="SSF75217">
    <property type="entry name" value="alpha/beta knot"/>
    <property type="match status" value="1"/>
</dbReference>
<evidence type="ECO:0000256" key="7">
    <source>
        <dbReference type="ARBA" id="ARBA00022946"/>
    </source>
</evidence>
<dbReference type="InterPro" id="IPR029026">
    <property type="entry name" value="tRNA_m1G_MTases_N"/>
</dbReference>